<dbReference type="InterPro" id="IPR036047">
    <property type="entry name" value="F-box-like_dom_sf"/>
</dbReference>
<dbReference type="PROSITE" id="PS50181">
    <property type="entry name" value="FBOX"/>
    <property type="match status" value="1"/>
</dbReference>
<dbReference type="Pfam" id="PF00646">
    <property type="entry name" value="F-box"/>
    <property type="match status" value="1"/>
</dbReference>
<dbReference type="KEGG" id="rsz:108809348"/>
<dbReference type="GeneID" id="108809348"/>
<proteinExistence type="predicted"/>
<reference evidence="2" key="1">
    <citation type="journal article" date="2019" name="Database">
        <title>The radish genome database (RadishGD): an integrated information resource for radish genomics.</title>
        <authorList>
            <person name="Yu H.J."/>
            <person name="Baek S."/>
            <person name="Lee Y.J."/>
            <person name="Cho A."/>
            <person name="Mun J.H."/>
        </authorList>
    </citation>
    <scope>NUCLEOTIDE SEQUENCE [LARGE SCALE GENOMIC DNA]</scope>
    <source>
        <strain evidence="2">cv. WK10039</strain>
    </source>
</reference>
<dbReference type="OrthoDB" id="1084782at2759"/>
<name>A0A6J0JMV3_RAPSA</name>
<accession>A0A6J0JMV3</accession>
<dbReference type="SUPFAM" id="SSF81383">
    <property type="entry name" value="F-box domain"/>
    <property type="match status" value="1"/>
</dbReference>
<dbReference type="Proteomes" id="UP000504610">
    <property type="component" value="Chromosome 6"/>
</dbReference>
<dbReference type="NCBIfam" id="TIGR01640">
    <property type="entry name" value="F_box_assoc_1"/>
    <property type="match status" value="1"/>
</dbReference>
<dbReference type="Pfam" id="PF08268">
    <property type="entry name" value="FBA_3"/>
    <property type="match status" value="1"/>
</dbReference>
<evidence type="ECO:0000259" key="1">
    <source>
        <dbReference type="PROSITE" id="PS50181"/>
    </source>
</evidence>
<dbReference type="SMART" id="SM00256">
    <property type="entry name" value="FBOX"/>
    <property type="match status" value="1"/>
</dbReference>
<dbReference type="CDD" id="cd22157">
    <property type="entry name" value="F-box_AtFBW1-like"/>
    <property type="match status" value="1"/>
</dbReference>
<dbReference type="PANTHER" id="PTHR31111">
    <property type="entry name" value="BNAA05G37150D PROTEIN-RELATED"/>
    <property type="match status" value="1"/>
</dbReference>
<reference evidence="3" key="2">
    <citation type="submission" date="2025-08" db="UniProtKB">
        <authorList>
            <consortium name="RefSeq"/>
        </authorList>
    </citation>
    <scope>IDENTIFICATION</scope>
    <source>
        <tissue evidence="3">Leaf</tissue>
    </source>
</reference>
<dbReference type="Gene3D" id="1.20.1280.50">
    <property type="match status" value="1"/>
</dbReference>
<keyword evidence="2" id="KW-1185">Reference proteome</keyword>
<dbReference type="PANTHER" id="PTHR31111:SF15">
    <property type="entry name" value="(RAPE) HYPOTHETICAL PROTEIN"/>
    <property type="match status" value="1"/>
</dbReference>
<dbReference type="RefSeq" id="XP_018436997.1">
    <property type="nucleotide sequence ID" value="XM_018581495.2"/>
</dbReference>
<dbReference type="InterPro" id="IPR001810">
    <property type="entry name" value="F-box_dom"/>
</dbReference>
<dbReference type="InterPro" id="IPR013187">
    <property type="entry name" value="F-box-assoc_dom_typ3"/>
</dbReference>
<sequence length="473" mass="54760">MNKGRMNLKQVDFKLKQCQSIAQVVSSDQIEIMEAKVDNSSTLFKLKKRRSSPLIMGSFLGLALTQQNRIKRRRRTKKTTRITRRSRDTSEIPLDLLIEILCRLPGKYLARFKCVSKQWSSLISPRYFCELLFTTTRGKQQPHLYMCLVDDDEKSALLSMSATSPDNTCFVVDQDLSIPAMGGYFLNIFHGLICFTVRKKACVYNPSTGHRLTLPMIKPDIRADRGQVMYIKRHYMGYDPVDNKHKLLCTIVMYRDRLFNLKSEHWVFVLEAGGSWKKVVPHEIYRPHAPFAVGQYCISASVVHYLAWHDMYTCAIVSFDFRSEELTTIIAPDDVRANMSIPALEMKADLIEYGGKVAIFEHSNLKIEGMVVLWVLEDAEKKEWSKRSLVLQPCQRHLVQYTEFIVKGTTRDGKVILAPFEMHYGFYILCYDLGSNGLSKVDIKGVPHRWFDKECYFDLRLMDENESLFYLET</sequence>
<gene>
    <name evidence="3" type="primary">LOC108809348</name>
</gene>
<evidence type="ECO:0000313" key="3">
    <source>
        <dbReference type="RefSeq" id="XP_018436997.1"/>
    </source>
</evidence>
<dbReference type="AlphaFoldDB" id="A0A6J0JMV3"/>
<dbReference type="InterPro" id="IPR017451">
    <property type="entry name" value="F-box-assoc_interact_dom"/>
</dbReference>
<organism evidence="2 3">
    <name type="scientific">Raphanus sativus</name>
    <name type="common">Radish</name>
    <name type="synonym">Raphanus raphanistrum var. sativus</name>
    <dbReference type="NCBI Taxonomy" id="3726"/>
    <lineage>
        <taxon>Eukaryota</taxon>
        <taxon>Viridiplantae</taxon>
        <taxon>Streptophyta</taxon>
        <taxon>Embryophyta</taxon>
        <taxon>Tracheophyta</taxon>
        <taxon>Spermatophyta</taxon>
        <taxon>Magnoliopsida</taxon>
        <taxon>eudicotyledons</taxon>
        <taxon>Gunneridae</taxon>
        <taxon>Pentapetalae</taxon>
        <taxon>rosids</taxon>
        <taxon>malvids</taxon>
        <taxon>Brassicales</taxon>
        <taxon>Brassicaceae</taxon>
        <taxon>Brassiceae</taxon>
        <taxon>Raphanus</taxon>
    </lineage>
</organism>
<feature type="domain" description="F-box" evidence="1">
    <location>
        <begin position="86"/>
        <end position="136"/>
    </location>
</feature>
<evidence type="ECO:0000313" key="2">
    <source>
        <dbReference type="Proteomes" id="UP000504610"/>
    </source>
</evidence>
<protein>
    <submittedName>
        <fullName evidence="3">F-box protein At2g40910</fullName>
    </submittedName>
</protein>